<evidence type="ECO:0000256" key="10">
    <source>
        <dbReference type="ARBA" id="ARBA00023180"/>
    </source>
</evidence>
<dbReference type="AlphaFoldDB" id="A0A8T0HQ90"/>
<evidence type="ECO:0000256" key="7">
    <source>
        <dbReference type="ARBA" id="ARBA00022989"/>
    </source>
</evidence>
<keyword evidence="11" id="KW-0732">Signal</keyword>
<evidence type="ECO:0000256" key="5">
    <source>
        <dbReference type="ARBA" id="ARBA00022692"/>
    </source>
</evidence>
<keyword evidence="8" id="KW-0333">Golgi apparatus</keyword>
<keyword evidence="9" id="KW-0472">Membrane</keyword>
<proteinExistence type="inferred from homology"/>
<evidence type="ECO:0000256" key="11">
    <source>
        <dbReference type="SAM" id="SignalP"/>
    </source>
</evidence>
<dbReference type="PANTHER" id="PTHR46779">
    <property type="entry name" value="BETA-1,6-GALACTOSYLTRANSFERASE GALT29A"/>
    <property type="match status" value="1"/>
</dbReference>
<reference evidence="12" key="1">
    <citation type="submission" date="2020-06" db="EMBL/GenBank/DDBJ databases">
        <title>WGS assembly of Ceratodon purpureus strain R40.</title>
        <authorList>
            <person name="Carey S.B."/>
            <person name="Jenkins J."/>
            <person name="Shu S."/>
            <person name="Lovell J.T."/>
            <person name="Sreedasyam A."/>
            <person name="Maumus F."/>
            <person name="Tiley G.P."/>
            <person name="Fernandez-Pozo N."/>
            <person name="Barry K."/>
            <person name="Chen C."/>
            <person name="Wang M."/>
            <person name="Lipzen A."/>
            <person name="Daum C."/>
            <person name="Saski C.A."/>
            <person name="Payton A.C."/>
            <person name="Mcbreen J.C."/>
            <person name="Conrad R.E."/>
            <person name="Kollar L.M."/>
            <person name="Olsson S."/>
            <person name="Huttunen S."/>
            <person name="Landis J.B."/>
            <person name="Wickett N.J."/>
            <person name="Johnson M.G."/>
            <person name="Rensing S.A."/>
            <person name="Grimwood J."/>
            <person name="Schmutz J."/>
            <person name="Mcdaniel S.F."/>
        </authorList>
    </citation>
    <scope>NUCLEOTIDE SEQUENCE</scope>
    <source>
        <strain evidence="12">R40</strain>
    </source>
</reference>
<evidence type="ECO:0000256" key="8">
    <source>
        <dbReference type="ARBA" id="ARBA00023034"/>
    </source>
</evidence>
<sequence>MMLHSRIFLMLFAISTVVTIFTASIVSSSMGLSIVKFFPTFCARNANSHLIVTTEDTSDMSKIDYNDVDFLSYELEHQIIQLLGDEVDSVHKMEDIYPGQGRLKGSYDKHMQLNSNSHFLRYRHTVLMPFLRKKVAGWQLEIFYNSMFESFWPKMRVLLKTWAENRRFEPQIMQHLAQYVKRPIDESYSSLQQTDTGTRKRYRTCAVVGNSGILLNSSYGGAIDQHEMVMRINNARTVGFEVFVGRKTTISFMNSHIIRTCAKRSHCWCHPYGAIVPIITYLCAPWHFMPIAFCSSEHRAPLLVTDPRFDNLCNRIAKWYSVKLFLRRPNMKPGWWSILRNPKRQFHYSTGMQGVMMALGLCDNVHVYGFGKATGLKHHYFSQQSEELKEIHDYKAEYEFYHDLEHNNTQLLPFFKAAGITSLPNFRLLM</sequence>
<dbReference type="InterPro" id="IPR001675">
    <property type="entry name" value="Glyco_trans_29"/>
</dbReference>
<accession>A0A8T0HQ90</accession>
<comment type="similarity">
    <text evidence="2">Belongs to the glycosyltransferase 29 family.</text>
</comment>
<dbReference type="InterPro" id="IPR038578">
    <property type="entry name" value="GT29-like_sf"/>
</dbReference>
<feature type="signal peptide" evidence="11">
    <location>
        <begin position="1"/>
        <end position="19"/>
    </location>
</feature>
<keyword evidence="10" id="KW-0325">Glycoprotein</keyword>
<keyword evidence="13" id="KW-1185">Reference proteome</keyword>
<evidence type="ECO:0000313" key="12">
    <source>
        <dbReference type="EMBL" id="KAG0572949.1"/>
    </source>
</evidence>
<name>A0A8T0HQ90_CERPU</name>
<feature type="chain" id="PRO_5035934468" evidence="11">
    <location>
        <begin position="20"/>
        <end position="430"/>
    </location>
</feature>
<evidence type="ECO:0000256" key="4">
    <source>
        <dbReference type="ARBA" id="ARBA00022679"/>
    </source>
</evidence>
<keyword evidence="6" id="KW-0735">Signal-anchor</keyword>
<keyword evidence="7" id="KW-1133">Transmembrane helix</keyword>
<dbReference type="CDD" id="cd19952">
    <property type="entry name" value="GT29"/>
    <property type="match status" value="1"/>
</dbReference>
<evidence type="ECO:0000256" key="2">
    <source>
        <dbReference type="ARBA" id="ARBA00006003"/>
    </source>
</evidence>
<dbReference type="GO" id="GO:0008373">
    <property type="term" value="F:sialyltransferase activity"/>
    <property type="evidence" value="ECO:0007669"/>
    <property type="project" value="InterPro"/>
</dbReference>
<organism evidence="12 13">
    <name type="scientific">Ceratodon purpureus</name>
    <name type="common">Fire moss</name>
    <name type="synonym">Dicranum purpureum</name>
    <dbReference type="NCBI Taxonomy" id="3225"/>
    <lineage>
        <taxon>Eukaryota</taxon>
        <taxon>Viridiplantae</taxon>
        <taxon>Streptophyta</taxon>
        <taxon>Embryophyta</taxon>
        <taxon>Bryophyta</taxon>
        <taxon>Bryophytina</taxon>
        <taxon>Bryopsida</taxon>
        <taxon>Dicranidae</taxon>
        <taxon>Pseudoditrichales</taxon>
        <taxon>Ditrichaceae</taxon>
        <taxon>Ceratodon</taxon>
    </lineage>
</organism>
<keyword evidence="3" id="KW-0328">Glycosyltransferase</keyword>
<evidence type="ECO:0000313" key="13">
    <source>
        <dbReference type="Proteomes" id="UP000822688"/>
    </source>
</evidence>
<comment type="caution">
    <text evidence="12">The sequence shown here is derived from an EMBL/GenBank/DDBJ whole genome shotgun (WGS) entry which is preliminary data.</text>
</comment>
<evidence type="ECO:0000256" key="3">
    <source>
        <dbReference type="ARBA" id="ARBA00022676"/>
    </source>
</evidence>
<evidence type="ECO:0000256" key="9">
    <source>
        <dbReference type="ARBA" id="ARBA00023136"/>
    </source>
</evidence>
<comment type="subcellular location">
    <subcellularLocation>
        <location evidence="1">Golgi apparatus membrane</location>
        <topology evidence="1">Single-pass type II membrane protein</topology>
    </subcellularLocation>
</comment>
<dbReference type="Pfam" id="PF00777">
    <property type="entry name" value="Glyco_transf_29"/>
    <property type="match status" value="1"/>
</dbReference>
<dbReference type="GO" id="GO:0000139">
    <property type="term" value="C:Golgi membrane"/>
    <property type="evidence" value="ECO:0007669"/>
    <property type="project" value="UniProtKB-SubCell"/>
</dbReference>
<dbReference type="PANTHER" id="PTHR46779:SF1">
    <property type="entry name" value="BETA-1,6-GALACTOSYLTRANSFERASE GALT29A"/>
    <property type="match status" value="1"/>
</dbReference>
<dbReference type="EMBL" id="CM026426">
    <property type="protein sequence ID" value="KAG0572949.1"/>
    <property type="molecule type" value="Genomic_DNA"/>
</dbReference>
<keyword evidence="4" id="KW-0808">Transferase</keyword>
<gene>
    <name evidence="12" type="ORF">KC19_VG136900</name>
</gene>
<evidence type="ECO:0000256" key="6">
    <source>
        <dbReference type="ARBA" id="ARBA00022968"/>
    </source>
</evidence>
<dbReference type="Proteomes" id="UP000822688">
    <property type="component" value="Chromosome V"/>
</dbReference>
<protein>
    <submittedName>
        <fullName evidence="12">Uncharacterized protein</fullName>
    </submittedName>
</protein>
<evidence type="ECO:0000256" key="1">
    <source>
        <dbReference type="ARBA" id="ARBA00004323"/>
    </source>
</evidence>
<dbReference type="Gene3D" id="3.90.1480.20">
    <property type="entry name" value="Glycosyl transferase family 29"/>
    <property type="match status" value="1"/>
</dbReference>
<keyword evidence="5" id="KW-0812">Transmembrane</keyword>